<dbReference type="EMBL" id="CP073249">
    <property type="protein sequence ID" value="QUF02580.1"/>
    <property type="molecule type" value="Genomic_DNA"/>
</dbReference>
<protein>
    <submittedName>
        <fullName evidence="2">Phosphotransferase</fullName>
    </submittedName>
</protein>
<evidence type="ECO:0000259" key="1">
    <source>
        <dbReference type="Pfam" id="PF01636"/>
    </source>
</evidence>
<proteinExistence type="predicted"/>
<dbReference type="PANTHER" id="PTHR21310">
    <property type="entry name" value="AMINOGLYCOSIDE PHOSPHOTRANSFERASE-RELATED-RELATED"/>
    <property type="match status" value="1"/>
</dbReference>
<feature type="domain" description="Aminoglycoside phosphotransferase" evidence="1">
    <location>
        <begin position="16"/>
        <end position="108"/>
    </location>
</feature>
<accession>A0AA45R2J9</accession>
<evidence type="ECO:0000313" key="3">
    <source>
        <dbReference type="Proteomes" id="UP000677152"/>
    </source>
</evidence>
<dbReference type="SUPFAM" id="SSF56112">
    <property type="entry name" value="Protein kinase-like (PK-like)"/>
    <property type="match status" value="1"/>
</dbReference>
<evidence type="ECO:0000313" key="2">
    <source>
        <dbReference type="EMBL" id="QUF02580.1"/>
    </source>
</evidence>
<gene>
    <name evidence="2" type="ORF">KCV87_24385</name>
</gene>
<dbReference type="Gene3D" id="3.90.1200.10">
    <property type="match status" value="1"/>
</dbReference>
<dbReference type="AlphaFoldDB" id="A0AA45R2J9"/>
<name>A0AA45R2J9_9PSEU</name>
<organism evidence="2 3">
    <name type="scientific">Actinosynnema pretiosum subsp. pretiosum</name>
    <dbReference type="NCBI Taxonomy" id="103721"/>
    <lineage>
        <taxon>Bacteria</taxon>
        <taxon>Bacillati</taxon>
        <taxon>Actinomycetota</taxon>
        <taxon>Actinomycetes</taxon>
        <taxon>Pseudonocardiales</taxon>
        <taxon>Pseudonocardiaceae</taxon>
        <taxon>Actinosynnema</taxon>
    </lineage>
</organism>
<reference evidence="2" key="1">
    <citation type="submission" date="2021-04" db="EMBL/GenBank/DDBJ databases">
        <title>Genomic sequence of Actinosynnema pretiosum subsp. pretiosum ATCC 31280 (C-14919).</title>
        <authorList>
            <person name="Bai L."/>
            <person name="Wang X."/>
            <person name="Xiao Y."/>
        </authorList>
    </citation>
    <scope>NUCLEOTIDE SEQUENCE</scope>
    <source>
        <strain evidence="2">ATCC 31280</strain>
    </source>
</reference>
<feature type="domain" description="Aminoglycoside phosphotransferase" evidence="1">
    <location>
        <begin position="112"/>
        <end position="184"/>
    </location>
</feature>
<dbReference type="InterPro" id="IPR002575">
    <property type="entry name" value="Aminoglycoside_PTrfase"/>
</dbReference>
<dbReference type="InterPro" id="IPR011009">
    <property type="entry name" value="Kinase-like_dom_sf"/>
</dbReference>
<dbReference type="PANTHER" id="PTHR21310:SF40">
    <property type="entry name" value="AMINOGLYCOSIDE PHOSPHOTRANSFERASE DOMAIN-CONTAINING PROTEIN-RELATED"/>
    <property type="match status" value="1"/>
</dbReference>
<dbReference type="InterPro" id="IPR051678">
    <property type="entry name" value="AGP_Transferase"/>
</dbReference>
<dbReference type="Proteomes" id="UP000677152">
    <property type="component" value="Chromosome"/>
</dbReference>
<dbReference type="Pfam" id="PF01636">
    <property type="entry name" value="APH"/>
    <property type="match status" value="2"/>
</dbReference>
<sequence>MTPRLRNVAHRDHLLARGREADVFLRPDGLLRKRSRSGRDPRPEAELMRHLRAHGIPVPRVAEADATEIVMEYVPGPRMSQELDAKPWRARRLGRQLARLHRDLDAVPAPDFLPGDGALLHLDLHPGNVVLGPDGPVLVDWADAARGDRSLDVALSWLAVEVGRVAPLRRPVRGAFLGAFLAGRVDAAVRRAMPAAARIRLGRARRDAAEVAAVSRLVERCSG</sequence>